<dbReference type="EMBL" id="JAENGY010001164">
    <property type="protein sequence ID" value="KAG6951865.1"/>
    <property type="molecule type" value="Genomic_DNA"/>
</dbReference>
<feature type="region of interest" description="Disordered" evidence="6">
    <location>
        <begin position="98"/>
        <end position="238"/>
    </location>
</feature>
<evidence type="ECO:0000259" key="8">
    <source>
        <dbReference type="PROSITE" id="PS51562"/>
    </source>
</evidence>
<reference evidence="9" key="1">
    <citation type="submission" date="2021-01" db="EMBL/GenBank/DDBJ databases">
        <title>Phytophthora aleatoria, a newly-described species from Pinus radiata is distinct from Phytophthora cactorum isolates based on comparative genomics.</title>
        <authorList>
            <person name="Mcdougal R."/>
            <person name="Panda P."/>
            <person name="Williams N."/>
            <person name="Studholme D.J."/>
        </authorList>
    </citation>
    <scope>NUCLEOTIDE SEQUENCE</scope>
    <source>
        <strain evidence="9">NZFS 4037</strain>
    </source>
</reference>
<keyword evidence="2" id="KW-0808">Transferase</keyword>
<dbReference type="GO" id="GO:0004482">
    <property type="term" value="F:mRNA 5'-cap (guanine-N7-)-methyltransferase activity"/>
    <property type="evidence" value="ECO:0007669"/>
    <property type="project" value="InterPro"/>
</dbReference>
<dbReference type="AlphaFoldDB" id="A0A8J5IIR6"/>
<keyword evidence="1" id="KW-0489">Methyltransferase</keyword>
<evidence type="ECO:0008006" key="11">
    <source>
        <dbReference type="Google" id="ProtNLM"/>
    </source>
</evidence>
<feature type="non-terminal residue" evidence="9">
    <location>
        <position position="591"/>
    </location>
</feature>
<dbReference type="Pfam" id="PF03291">
    <property type="entry name" value="mRNA_G-N7_MeTrfase"/>
    <property type="match status" value="1"/>
</dbReference>
<evidence type="ECO:0000256" key="3">
    <source>
        <dbReference type="ARBA" id="ARBA00022691"/>
    </source>
</evidence>
<dbReference type="InterPro" id="IPR004971">
    <property type="entry name" value="mRNA_G-N7_MeTrfase_dom"/>
</dbReference>
<organism evidence="9 10">
    <name type="scientific">Phytophthora aleatoria</name>
    <dbReference type="NCBI Taxonomy" id="2496075"/>
    <lineage>
        <taxon>Eukaryota</taxon>
        <taxon>Sar</taxon>
        <taxon>Stramenopiles</taxon>
        <taxon>Oomycota</taxon>
        <taxon>Peronosporomycetes</taxon>
        <taxon>Peronosporales</taxon>
        <taxon>Peronosporaceae</taxon>
        <taxon>Phytophthora</taxon>
    </lineage>
</organism>
<dbReference type="CDD" id="cd00201">
    <property type="entry name" value="WW"/>
    <property type="match status" value="1"/>
</dbReference>
<keyword evidence="5" id="KW-0506">mRNA capping</keyword>
<evidence type="ECO:0000313" key="10">
    <source>
        <dbReference type="Proteomes" id="UP000709295"/>
    </source>
</evidence>
<keyword evidence="4" id="KW-0694">RNA-binding</keyword>
<feature type="domain" description="MRNA cap 0 methyltransferase" evidence="8">
    <location>
        <begin position="260"/>
        <end position="590"/>
    </location>
</feature>
<dbReference type="Pfam" id="PF00397">
    <property type="entry name" value="WW"/>
    <property type="match status" value="1"/>
</dbReference>
<feature type="compositionally biased region" description="Polar residues" evidence="6">
    <location>
        <begin position="196"/>
        <end position="215"/>
    </location>
</feature>
<dbReference type="PROSITE" id="PS51562">
    <property type="entry name" value="RNA_CAP0_MT"/>
    <property type="match status" value="1"/>
</dbReference>
<accession>A0A8J5IIR6</accession>
<dbReference type="GO" id="GO:0005634">
    <property type="term" value="C:nucleus"/>
    <property type="evidence" value="ECO:0007669"/>
    <property type="project" value="TreeGrafter"/>
</dbReference>
<evidence type="ECO:0000313" key="9">
    <source>
        <dbReference type="EMBL" id="KAG6951865.1"/>
    </source>
</evidence>
<evidence type="ECO:0000256" key="5">
    <source>
        <dbReference type="ARBA" id="ARBA00023042"/>
    </source>
</evidence>
<dbReference type="CDD" id="cd02440">
    <property type="entry name" value="AdoMet_MTases"/>
    <property type="match status" value="1"/>
</dbReference>
<dbReference type="InterPro" id="IPR001202">
    <property type="entry name" value="WW_dom"/>
</dbReference>
<feature type="compositionally biased region" description="Basic and acidic residues" evidence="6">
    <location>
        <begin position="222"/>
        <end position="238"/>
    </location>
</feature>
<keyword evidence="3" id="KW-0949">S-adenosyl-L-methionine</keyword>
<protein>
    <recommendedName>
        <fullName evidence="11">mRNA (guanine-N(7)-)-methyltransferase</fullName>
    </recommendedName>
</protein>
<dbReference type="PANTHER" id="PTHR12189:SF2">
    <property type="entry name" value="MRNA CAP GUANINE-N7 METHYLTRANSFERASE"/>
    <property type="match status" value="1"/>
</dbReference>
<dbReference type="PANTHER" id="PTHR12189">
    <property type="entry name" value="MRNA GUANINE-7- METHYLTRANSFERASE"/>
    <property type="match status" value="1"/>
</dbReference>
<evidence type="ECO:0000256" key="6">
    <source>
        <dbReference type="SAM" id="MobiDB-lite"/>
    </source>
</evidence>
<proteinExistence type="predicted"/>
<keyword evidence="5" id="KW-0507">mRNA processing</keyword>
<comment type="caution">
    <text evidence="9">The sequence shown here is derived from an EMBL/GenBank/DDBJ whole genome shotgun (WGS) entry which is preliminary data.</text>
</comment>
<name>A0A8J5IIR6_9STRA</name>
<evidence type="ECO:0000256" key="4">
    <source>
        <dbReference type="ARBA" id="ARBA00022884"/>
    </source>
</evidence>
<dbReference type="PROSITE" id="PS50020">
    <property type="entry name" value="WW_DOMAIN_2"/>
    <property type="match status" value="1"/>
</dbReference>
<keyword evidence="10" id="KW-1185">Reference proteome</keyword>
<gene>
    <name evidence="9" type="ORF">JG688_00013556</name>
</gene>
<sequence length="591" mass="67016">LYISHYKFRLHREFLTQPQIIVTTPMGTFEVAEELLPPEWEVAMSRSKNMPYYYNAQTKKVYWVDDELPRGWSHQFDRDGRRFYFHVKDKNATISYDKPVLRQASSPSPPPLPPAITNDIASPEPVPVPAPSYDDAESPRAPSPGGHARPDSGEPPRLVRKKSNSLMDLLSPGPPALGAEHTQEDSSRAPVAQPSRAMNISNLVSSPERPQQSEGRGNGNKRSFDAISRGHDDDKEKDPDAAAAFYNQLQRRAQSDRADSLLFHMRALNNWVKSILINEYSRREGDRVLDLACGKGGDLMKWTKRNLDLYVGVDIAQKSLEDAVERYTSFSRNGRDQDRKKTDVQFIQGDLGVVDLLRDEMHCWSEHEGWHEVVPLPTTAIGNFSIVSVQFSFHYMFGDAQRANRFFSTVHELLADGGVLIATTVDPNKLLMKYYQGLRPPEKEKEDQEANKPDVSILDEKKREVCCIRFDAATRAQLSGPDAAAEGSFGLRYNFTLRDRVEDDADGGGGQAVDLPEYLVPDDLLAKLLREHGFELLLKQNFHRFIQQRKDQDRNRTLLEKMHVTNIRGSISDAEWEIAGLYQVLAFKKSY</sequence>
<dbReference type="SMART" id="SM00456">
    <property type="entry name" value="WW"/>
    <property type="match status" value="2"/>
</dbReference>
<dbReference type="InterPro" id="IPR039753">
    <property type="entry name" value="RG7MT1"/>
</dbReference>
<evidence type="ECO:0000256" key="2">
    <source>
        <dbReference type="ARBA" id="ARBA00022679"/>
    </source>
</evidence>
<evidence type="ECO:0000256" key="1">
    <source>
        <dbReference type="ARBA" id="ARBA00022603"/>
    </source>
</evidence>
<evidence type="ECO:0000259" key="7">
    <source>
        <dbReference type="PROSITE" id="PS50020"/>
    </source>
</evidence>
<feature type="domain" description="WW" evidence="7">
    <location>
        <begin position="34"/>
        <end position="68"/>
    </location>
</feature>
<dbReference type="Proteomes" id="UP000709295">
    <property type="component" value="Unassembled WGS sequence"/>
</dbReference>
<dbReference type="GO" id="GO:0003723">
    <property type="term" value="F:RNA binding"/>
    <property type="evidence" value="ECO:0007669"/>
    <property type="project" value="UniProtKB-KW"/>
</dbReference>